<sequence length="234" mass="23413">MTDEGEALRRRLYRPGAAADDVAAYLAAAPAAPVAPVAAPPGRRPVPGRLVAAAVVVAALAVGRSGPATAERPAPTASAQAVAGPAPLPTAPVDAAARAAFVRKVAVGGDAGLALWWGGPQALVEVHGAGATTIALPAARTDRAGHLTVLLVLGTDGTARWTAARFVIHDDRTIHLAPVAGAEGALRAGVPTVARVDYPAGRRPQRLVLQVPEGTQWGAAAVDSVDSGPQLPDG</sequence>
<gene>
    <name evidence="2" type="ORF">GCM10025783_10800</name>
</gene>
<dbReference type="Proteomes" id="UP001500121">
    <property type="component" value="Unassembled WGS sequence"/>
</dbReference>
<comment type="caution">
    <text evidence="2">The sequence shown here is derived from an EMBL/GenBank/DDBJ whole genome shotgun (WGS) entry which is preliminary data.</text>
</comment>
<evidence type="ECO:0000313" key="3">
    <source>
        <dbReference type="Proteomes" id="UP001500121"/>
    </source>
</evidence>
<evidence type="ECO:0000313" key="2">
    <source>
        <dbReference type="EMBL" id="GAA4741511.1"/>
    </source>
</evidence>
<organism evidence="2 3">
    <name type="scientific">Amnibacterium soli</name>
    <dbReference type="NCBI Taxonomy" id="1282736"/>
    <lineage>
        <taxon>Bacteria</taxon>
        <taxon>Bacillati</taxon>
        <taxon>Actinomycetota</taxon>
        <taxon>Actinomycetes</taxon>
        <taxon>Micrococcales</taxon>
        <taxon>Microbacteriaceae</taxon>
        <taxon>Amnibacterium</taxon>
    </lineage>
</organism>
<reference evidence="3" key="1">
    <citation type="journal article" date="2019" name="Int. J. Syst. Evol. Microbiol.">
        <title>The Global Catalogue of Microorganisms (GCM) 10K type strain sequencing project: providing services to taxonomists for standard genome sequencing and annotation.</title>
        <authorList>
            <consortium name="The Broad Institute Genomics Platform"/>
            <consortium name="The Broad Institute Genome Sequencing Center for Infectious Disease"/>
            <person name="Wu L."/>
            <person name="Ma J."/>
        </authorList>
    </citation>
    <scope>NUCLEOTIDE SEQUENCE [LARGE SCALE GENOMIC DNA]</scope>
    <source>
        <strain evidence="3">JCM 19015</strain>
    </source>
</reference>
<evidence type="ECO:0000256" key="1">
    <source>
        <dbReference type="SAM" id="MobiDB-lite"/>
    </source>
</evidence>
<proteinExistence type="predicted"/>
<dbReference type="EMBL" id="BAABLP010000002">
    <property type="protein sequence ID" value="GAA4741511.1"/>
    <property type="molecule type" value="Genomic_DNA"/>
</dbReference>
<keyword evidence="3" id="KW-1185">Reference proteome</keyword>
<protein>
    <submittedName>
        <fullName evidence="2">Uncharacterized protein</fullName>
    </submittedName>
</protein>
<feature type="region of interest" description="Disordered" evidence="1">
    <location>
        <begin position="67"/>
        <end position="86"/>
    </location>
</feature>
<accession>A0ABP8YYC9</accession>
<name>A0ABP8YYC9_9MICO</name>
<dbReference type="RefSeq" id="WP_345479996.1">
    <property type="nucleotide sequence ID" value="NZ_BAABLP010000002.1"/>
</dbReference>